<comment type="caution">
    <text evidence="2">The sequence shown here is derived from an EMBL/GenBank/DDBJ whole genome shotgun (WGS) entry which is preliminary data.</text>
</comment>
<dbReference type="EMBL" id="JAAMPJ010000015">
    <property type="protein sequence ID" value="NGY65337.1"/>
    <property type="molecule type" value="Genomic_DNA"/>
</dbReference>
<keyword evidence="3" id="KW-1185">Reference proteome</keyword>
<protein>
    <recommendedName>
        <fullName evidence="1">Conserved hypothetical protein CHP02391 domain-containing protein</fullName>
    </recommendedName>
</protein>
<accession>A0A7C9W5U5</accession>
<proteinExistence type="predicted"/>
<organism evidence="2 3">
    <name type="scientific">Lentzea alba</name>
    <dbReference type="NCBI Taxonomy" id="2714351"/>
    <lineage>
        <taxon>Bacteria</taxon>
        <taxon>Bacillati</taxon>
        <taxon>Actinomycetota</taxon>
        <taxon>Actinomycetes</taxon>
        <taxon>Pseudonocardiales</taxon>
        <taxon>Pseudonocardiaceae</taxon>
        <taxon>Lentzea</taxon>
    </lineage>
</organism>
<dbReference type="RefSeq" id="WP_166054132.1">
    <property type="nucleotide sequence ID" value="NZ_JAAMPJ010000015.1"/>
</dbReference>
<name>A0A7C9W5U5_9PSEU</name>
<evidence type="ECO:0000313" key="2">
    <source>
        <dbReference type="EMBL" id="NGY65337.1"/>
    </source>
</evidence>
<dbReference type="Proteomes" id="UP000481360">
    <property type="component" value="Unassembled WGS sequence"/>
</dbReference>
<evidence type="ECO:0000313" key="3">
    <source>
        <dbReference type="Proteomes" id="UP000481360"/>
    </source>
</evidence>
<feature type="domain" description="Conserved hypothetical protein CHP02391" evidence="1">
    <location>
        <begin position="121"/>
        <end position="242"/>
    </location>
</feature>
<dbReference type="AlphaFoldDB" id="A0A7C9W5U5"/>
<sequence length="253" mass="27094">MDLELAHEKLGEVLKLIDDYGDLYERRWGYGRHQENDGVTGPLSELVDKVRARARLAQDVTFAMGEPDIANKIVEHEEGAYLGHSFQRARLAIIEAIAILAQREELAAIVGPTGPRLSAAELNPTIWGAAAALWDGGHHRAAVQTAATALEGLLQAIAGPGVSGEKLSGLFSTTDPTAGSPRLRFPDVDSTSMTWRSAHEGAVALVRGSFMAVRNLVSHPGWPDPAPHEALEMLAVLSHVANLVQRATIAKAP</sequence>
<gene>
    <name evidence="2" type="ORF">G7043_41230</name>
</gene>
<evidence type="ECO:0000259" key="1">
    <source>
        <dbReference type="Pfam" id="PF09509"/>
    </source>
</evidence>
<reference evidence="2 3" key="1">
    <citation type="submission" date="2020-03" db="EMBL/GenBank/DDBJ databases">
        <title>Isolation and identification of active actinomycetes.</title>
        <authorList>
            <person name="Sun X."/>
        </authorList>
    </citation>
    <scope>NUCLEOTIDE SEQUENCE [LARGE SCALE GENOMIC DNA]</scope>
    <source>
        <strain evidence="2 3">NEAU-D13</strain>
    </source>
</reference>
<dbReference type="InterPro" id="IPR012654">
    <property type="entry name" value="CHP02391"/>
</dbReference>
<dbReference type="Pfam" id="PF09509">
    <property type="entry name" value="Hypoth_Ymh"/>
    <property type="match status" value="1"/>
</dbReference>